<dbReference type="Proteomes" id="UP000744032">
    <property type="component" value="Unassembled WGS sequence"/>
</dbReference>
<evidence type="ECO:0000313" key="3">
    <source>
        <dbReference type="Proteomes" id="UP000744032"/>
    </source>
</evidence>
<reference evidence="2 3" key="1">
    <citation type="submission" date="2020-04" db="EMBL/GenBank/DDBJ databases">
        <title>Genome sequence of Streptomyces galbus strain I339.</title>
        <authorList>
            <person name="Silva E.A.N."/>
            <person name="Merces M."/>
            <person name="Castelo Branco A.P.O.T."/>
            <person name="Vasconcelos P.C."/>
            <person name="Costa N.P."/>
            <person name="Marinho G.C.S."/>
            <person name="Oliveira C.J.B."/>
            <person name="Araujo D."/>
            <person name="Rodrigues Junior V.S."/>
            <person name="Almeida R."/>
            <person name="Silva Filho U.R."/>
            <person name="Andrade A.S.A."/>
            <person name="Cibulski S.P."/>
        </authorList>
    </citation>
    <scope>NUCLEOTIDE SEQUENCE [LARGE SCALE GENOMIC DNA]</scope>
    <source>
        <strain evidence="2 3">I339</strain>
    </source>
</reference>
<dbReference type="Pfam" id="PF12770">
    <property type="entry name" value="CHAT"/>
    <property type="match status" value="1"/>
</dbReference>
<dbReference type="RefSeq" id="WP_168372019.1">
    <property type="nucleotide sequence ID" value="NZ_JAAXMD010000006.1"/>
</dbReference>
<organism evidence="2 3">
    <name type="scientific">Streptomyces galbus</name>
    <dbReference type="NCBI Taxonomy" id="33898"/>
    <lineage>
        <taxon>Bacteria</taxon>
        <taxon>Bacillati</taxon>
        <taxon>Actinomycetota</taxon>
        <taxon>Actinomycetes</taxon>
        <taxon>Kitasatosporales</taxon>
        <taxon>Streptomycetaceae</taxon>
        <taxon>Streptomyces</taxon>
    </lineage>
</organism>
<dbReference type="InterPro" id="IPR024983">
    <property type="entry name" value="CHAT_dom"/>
</dbReference>
<feature type="domain" description="CHAT" evidence="1">
    <location>
        <begin position="810"/>
        <end position="1093"/>
    </location>
</feature>
<dbReference type="SUPFAM" id="SSF48208">
    <property type="entry name" value="Six-hairpin glycosidases"/>
    <property type="match status" value="1"/>
</dbReference>
<protein>
    <submittedName>
        <fullName evidence="2">CHAT domain-containing protein</fullName>
    </submittedName>
</protein>
<dbReference type="EMBL" id="JAAXMD010000006">
    <property type="protein sequence ID" value="NKQ23209.1"/>
    <property type="molecule type" value="Genomic_DNA"/>
</dbReference>
<sequence length="1094" mass="117389">MPSSALDAVRARLDAFQAGDALAVLAPEAEQDAARAVEHPTPQSVAAVAWLYQYRAAASDDLGGSDAQLALQLFSKVANALPDELPPHVEAMLRAASAPEDAPARQLQQLLTDAEASLDDPATAADPTALDQWINVLRAFDRVAAGQGRRHSLLDLQGRFLRRRFPFDPEELWRLDQAAECLRTAADAVPPRDVLAHLPAYNLCVTLLDHFEATGNTGKLREAAEASGLALRSISPAHAHYPRLVVQQADILATRARVDPSEGLLREATELCREAVRHLSPDNPVAPFVHATAARVLGDQYVIGQDLALLREALTSAEAAVTGLSDDGERHLALARHGRLLFLLGQRTGDFEALTRAVEALTLAVGALPHGHSMRAVHLSDLADAQFEHHLRTGDEEMLRAARRCALASVETLQPGDIANPPMLDTLARILIRCYEVHGDPRELNTAVEQFRHAEELCPPGSRSRALALLHLGHALMLRATVLTDVGARDVEFDAAEEAAGLAIDACPPGPDRLTAINNAAAVARRRSQGDPVAIRRAADMYREIVRTGEPGTSPVQLATFNLGVTLLDLFEAERHPALLDEAEHLLRAAVSTAPPGQRHHATATAALARCVALRAGAPTDETVNLLRAHIVVGRGTTNAERVSAAAMLGRLHADAGQWRPARDAFTEAIDLLAAQLADQESAVREHGVSSFFGLASQAAACALAVGDPVSAVTLLERGRGLLLPAAEPSHDALLDTGGRTVAMINVSRYRCDALLVRDGQVTVVPLPAVTHDAVNRQVGTFLWGVQRGADLLRPSEERDKGSRVAVNGALRWLWHTMVRSVLDAVRHDGPDGRPRIWWCPTGMLSFVPLHAAGEYASSYGGRDGECAADRVISSYTTTLRALRLAADGGQGIAAPPPRNLLVVAPRSPGLPELSQAVQEVQALRQLYPGCTELTGPEATKDRILEELPRHSWFHFAGHGSQNVQVARSAHLVPYDHAVHGGIGADRLRALNLEHAELAFLSACNTATGQLTLADDQVHVAGMLLSSGFRHVVAAQWTVRDRVAAEVSTAFHRRAAAAPLGGVEPAVALHQAVQELRRSHPEPYAWAPFLHYGP</sequence>
<dbReference type="InterPro" id="IPR011990">
    <property type="entry name" value="TPR-like_helical_dom_sf"/>
</dbReference>
<dbReference type="InterPro" id="IPR008928">
    <property type="entry name" value="6-hairpin_glycosidase_sf"/>
</dbReference>
<dbReference type="Gene3D" id="1.25.40.10">
    <property type="entry name" value="Tetratricopeptide repeat domain"/>
    <property type="match status" value="1"/>
</dbReference>
<gene>
    <name evidence="2" type="ORF">HF200_01710</name>
</gene>
<comment type="caution">
    <text evidence="2">The sequence shown here is derived from an EMBL/GenBank/DDBJ whole genome shotgun (WGS) entry which is preliminary data.</text>
</comment>
<evidence type="ECO:0000313" key="2">
    <source>
        <dbReference type="EMBL" id="NKQ23209.1"/>
    </source>
</evidence>
<keyword evidence="3" id="KW-1185">Reference proteome</keyword>
<accession>A0ABX1ICJ6</accession>
<name>A0ABX1ICJ6_STRGB</name>
<evidence type="ECO:0000259" key="1">
    <source>
        <dbReference type="Pfam" id="PF12770"/>
    </source>
</evidence>
<proteinExistence type="predicted"/>